<evidence type="ECO:0000256" key="1">
    <source>
        <dbReference type="ARBA" id="ARBA00006484"/>
    </source>
</evidence>
<dbReference type="OrthoDB" id="8665216at2"/>
<keyword evidence="4" id="KW-1185">Reference proteome</keyword>
<reference evidence="3 4" key="1">
    <citation type="submission" date="2019-09" db="EMBL/GenBank/DDBJ databases">
        <title>Ecophysiology of the spiral-shaped methanotroph Methylospira mobilis as revealed by the complete genome sequence.</title>
        <authorList>
            <person name="Oshkin I.Y."/>
            <person name="Dedysh S.N."/>
            <person name="Miroshnikov K."/>
            <person name="Danilova O.V."/>
            <person name="Hakobyan A."/>
            <person name="Liesack W."/>
        </authorList>
    </citation>
    <scope>NUCLEOTIDE SEQUENCE [LARGE SCALE GENOMIC DNA]</scope>
    <source>
        <strain evidence="3 4">Shm1</strain>
    </source>
</reference>
<dbReference type="CDD" id="cd05233">
    <property type="entry name" value="SDR_c"/>
    <property type="match status" value="1"/>
</dbReference>
<dbReference type="InParanoid" id="A0A5Q0BHR7"/>
<name>A0A5Q0BHR7_9GAMM</name>
<dbReference type="GO" id="GO:0016491">
    <property type="term" value="F:oxidoreductase activity"/>
    <property type="evidence" value="ECO:0007669"/>
    <property type="project" value="UniProtKB-KW"/>
</dbReference>
<dbReference type="PANTHER" id="PTHR43639">
    <property type="entry name" value="OXIDOREDUCTASE, SHORT-CHAIN DEHYDROGENASE/REDUCTASE FAMILY (AFU_ORTHOLOGUE AFUA_5G02870)"/>
    <property type="match status" value="1"/>
</dbReference>
<dbReference type="EMBL" id="CP044205">
    <property type="protein sequence ID" value="QFY41366.1"/>
    <property type="molecule type" value="Genomic_DNA"/>
</dbReference>
<dbReference type="KEGG" id="mmob:F6R98_00955"/>
<dbReference type="Pfam" id="PF13561">
    <property type="entry name" value="adh_short_C2"/>
    <property type="match status" value="1"/>
</dbReference>
<dbReference type="PANTHER" id="PTHR43639:SF1">
    <property type="entry name" value="SHORT-CHAIN DEHYDROGENASE_REDUCTASE FAMILY PROTEIN"/>
    <property type="match status" value="1"/>
</dbReference>
<gene>
    <name evidence="3" type="ORF">F6R98_00955</name>
</gene>
<organism evidence="3 4">
    <name type="scientific">Candidatus Methylospira mobilis</name>
    <dbReference type="NCBI Taxonomy" id="1808979"/>
    <lineage>
        <taxon>Bacteria</taxon>
        <taxon>Pseudomonadati</taxon>
        <taxon>Pseudomonadota</taxon>
        <taxon>Gammaproteobacteria</taxon>
        <taxon>Methylococcales</taxon>
        <taxon>Methylococcaceae</taxon>
        <taxon>Candidatus Methylospira</taxon>
    </lineage>
</organism>
<sequence length="236" mass="25312">MLDFSVAVFGASGSIGQAVCKWHRAKGHRVVGISRAGAPTDQRSAGDWLEWDGGEDTEVFSILEGGRLNAAVWAQGANGSDNIYSFDLKAHEKMYAANVTYVLLSLQALLRRDLLGPAARLCIISSIWQNIARQNKLSYCVSKSALQGLVQSLSIDLGASGYMVNAVLPGPLDTPMTRANLSAEQLQHLEKSTPLLSLPCLDDVCNLVGFLCSGDNTGITGQFIAADRGFSYARFV</sequence>
<comment type="similarity">
    <text evidence="1">Belongs to the short-chain dehydrogenases/reductases (SDR) family.</text>
</comment>
<accession>A0A5Q0BHR7</accession>
<evidence type="ECO:0000313" key="4">
    <source>
        <dbReference type="Proteomes" id="UP000325755"/>
    </source>
</evidence>
<proteinExistence type="inferred from homology"/>
<dbReference type="InterPro" id="IPR020904">
    <property type="entry name" value="Sc_DH/Rdtase_CS"/>
</dbReference>
<evidence type="ECO:0000256" key="2">
    <source>
        <dbReference type="ARBA" id="ARBA00023002"/>
    </source>
</evidence>
<dbReference type="Gene3D" id="3.40.50.720">
    <property type="entry name" value="NAD(P)-binding Rossmann-like Domain"/>
    <property type="match status" value="1"/>
</dbReference>
<dbReference type="PROSITE" id="PS00061">
    <property type="entry name" value="ADH_SHORT"/>
    <property type="match status" value="1"/>
</dbReference>
<dbReference type="InterPro" id="IPR002347">
    <property type="entry name" value="SDR_fam"/>
</dbReference>
<evidence type="ECO:0000313" key="3">
    <source>
        <dbReference type="EMBL" id="QFY41366.1"/>
    </source>
</evidence>
<dbReference type="PRINTS" id="PR00081">
    <property type="entry name" value="GDHRDH"/>
</dbReference>
<dbReference type="RefSeq" id="WP_153247345.1">
    <property type="nucleotide sequence ID" value="NZ_CP044205.1"/>
</dbReference>
<dbReference type="InterPro" id="IPR036291">
    <property type="entry name" value="NAD(P)-bd_dom_sf"/>
</dbReference>
<dbReference type="Proteomes" id="UP000325755">
    <property type="component" value="Chromosome"/>
</dbReference>
<dbReference type="AlphaFoldDB" id="A0A5Q0BHR7"/>
<protein>
    <submittedName>
        <fullName evidence="3">SDR family oxidoreductase</fullName>
    </submittedName>
</protein>
<keyword evidence="2" id="KW-0560">Oxidoreductase</keyword>
<dbReference type="SUPFAM" id="SSF51735">
    <property type="entry name" value="NAD(P)-binding Rossmann-fold domains"/>
    <property type="match status" value="1"/>
</dbReference>